<dbReference type="Gene3D" id="1.10.4080.10">
    <property type="entry name" value="ADP-ribosylation/Crystallin J1"/>
    <property type="match status" value="1"/>
</dbReference>
<dbReference type="InterPro" id="IPR036705">
    <property type="entry name" value="Ribosyl_crysJ1_sf"/>
</dbReference>
<keyword evidence="3 14" id="KW-0378">Hydrolase</keyword>
<comment type="cofactor">
    <cofactor evidence="12">
        <name>Mg(2+)</name>
        <dbReference type="ChEBI" id="CHEBI:18420"/>
    </cofactor>
    <text evidence="12">Binds 2 magnesium ions per subunit.</text>
</comment>
<protein>
    <recommendedName>
        <fullName evidence="4">ADP-ribosylhydrolase ARH3</fullName>
        <ecNumber evidence="2">3.2.1.143</ecNumber>
    </recommendedName>
    <alternativeName>
        <fullName evidence="5">ADP-ribose glycohydrolase ARH3</fullName>
    </alternativeName>
    <alternativeName>
        <fullName evidence="6">ADP-ribosylhydrolase 3</fullName>
    </alternativeName>
    <alternativeName>
        <fullName evidence="9">O-acetyl-ADP-ribose deacetylase ARH3</fullName>
    </alternativeName>
    <alternativeName>
        <fullName evidence="10">Poly(ADP-ribose) glycohydrolase ARH3</fullName>
    </alternativeName>
    <alternativeName>
        <fullName evidence="8">[Protein ADP-ribosylarginine] hydrolase-like protein 2</fullName>
    </alternativeName>
    <alternativeName>
        <fullName evidence="7">[Protein ADP-ribosylserine] hydrolase</fullName>
    </alternativeName>
</protein>
<evidence type="ECO:0000256" key="1">
    <source>
        <dbReference type="ARBA" id="ARBA00010702"/>
    </source>
</evidence>
<evidence type="ECO:0000313" key="14">
    <source>
        <dbReference type="EMBL" id="EPE10836.1"/>
    </source>
</evidence>
<dbReference type="EMBL" id="KE148146">
    <property type="protein sequence ID" value="EPE10836.1"/>
    <property type="molecule type" value="Genomic_DNA"/>
</dbReference>
<feature type="binding site" evidence="12">
    <location>
        <position position="59"/>
    </location>
    <ligand>
        <name>Mg(2+)</name>
        <dbReference type="ChEBI" id="CHEBI:18420"/>
        <label>1</label>
    </ligand>
</feature>
<dbReference type="InterPro" id="IPR050792">
    <property type="entry name" value="ADP-ribosylglycohydrolase"/>
</dbReference>
<dbReference type="GO" id="GO:0004649">
    <property type="term" value="F:poly(ADP-ribose) glycohydrolase activity"/>
    <property type="evidence" value="ECO:0007669"/>
    <property type="project" value="UniProtKB-EC"/>
</dbReference>
<evidence type="ECO:0000313" key="15">
    <source>
        <dbReference type="Proteomes" id="UP000016923"/>
    </source>
</evidence>
<proteinExistence type="inferred from homology"/>
<dbReference type="GO" id="GO:0046872">
    <property type="term" value="F:metal ion binding"/>
    <property type="evidence" value="ECO:0007669"/>
    <property type="project" value="UniProtKB-KW"/>
</dbReference>
<evidence type="ECO:0000256" key="3">
    <source>
        <dbReference type="ARBA" id="ARBA00022801"/>
    </source>
</evidence>
<dbReference type="PANTHER" id="PTHR16222:SF24">
    <property type="entry name" value="ADP-RIBOSYLHYDROLASE ARH3"/>
    <property type="match status" value="1"/>
</dbReference>
<feature type="binding site" evidence="12">
    <location>
        <position position="326"/>
    </location>
    <ligand>
        <name>Mg(2+)</name>
        <dbReference type="ChEBI" id="CHEBI:18420"/>
        <label>1</label>
    </ligand>
</feature>
<dbReference type="Pfam" id="PF03747">
    <property type="entry name" value="ADP_ribosyl_GH"/>
    <property type="match status" value="1"/>
</dbReference>
<organism evidence="14 15">
    <name type="scientific">Ophiostoma piceae (strain UAMH 11346)</name>
    <name type="common">Sap stain fungus</name>
    <dbReference type="NCBI Taxonomy" id="1262450"/>
    <lineage>
        <taxon>Eukaryota</taxon>
        <taxon>Fungi</taxon>
        <taxon>Dikarya</taxon>
        <taxon>Ascomycota</taxon>
        <taxon>Pezizomycotina</taxon>
        <taxon>Sordariomycetes</taxon>
        <taxon>Sordariomycetidae</taxon>
        <taxon>Ophiostomatales</taxon>
        <taxon>Ophiostomataceae</taxon>
        <taxon>Ophiostoma</taxon>
    </lineage>
</organism>
<dbReference type="SUPFAM" id="SSF101478">
    <property type="entry name" value="ADP-ribosylglycohydrolase"/>
    <property type="match status" value="1"/>
</dbReference>
<feature type="binding site" evidence="12">
    <location>
        <position position="323"/>
    </location>
    <ligand>
        <name>Mg(2+)</name>
        <dbReference type="ChEBI" id="CHEBI:18420"/>
        <label>1</label>
    </ligand>
</feature>
<reference evidence="14 15" key="1">
    <citation type="journal article" date="2013" name="BMC Genomics">
        <title>The genome and transcriptome of the pine saprophyte Ophiostoma piceae, and a comparison with the bark beetle-associated pine pathogen Grosmannia clavigera.</title>
        <authorList>
            <person name="Haridas S."/>
            <person name="Wang Y."/>
            <person name="Lim L."/>
            <person name="Massoumi Alamouti S."/>
            <person name="Jackman S."/>
            <person name="Docking R."/>
            <person name="Robertson G."/>
            <person name="Birol I."/>
            <person name="Bohlmann J."/>
            <person name="Breuil C."/>
        </authorList>
    </citation>
    <scope>NUCLEOTIDE SEQUENCE [LARGE SCALE GENOMIC DNA]</scope>
    <source>
        <strain evidence="14 15">UAMH 11346</strain>
    </source>
</reference>
<dbReference type="EC" id="3.2.1.143" evidence="2"/>
<comment type="catalytic activity">
    <reaction evidence="11">
        <text>alpha-NAD(+) + H2O = ADP-D-ribose + nicotinamide + H(+)</text>
        <dbReference type="Rhea" id="RHEA:68792"/>
        <dbReference type="ChEBI" id="CHEBI:15377"/>
        <dbReference type="ChEBI" id="CHEBI:15378"/>
        <dbReference type="ChEBI" id="CHEBI:17154"/>
        <dbReference type="ChEBI" id="CHEBI:57967"/>
        <dbReference type="ChEBI" id="CHEBI:77017"/>
    </reaction>
</comment>
<sequence>MSRKDRILGALLGVHAGDSLGASYEFNSWSALQDYYPNGIPHDIVGGGPFGWSPGHATDDTDMTRAVLLAYKHCTATHAADATDAKDSRDSLALATVAGNYMLDWYEGRWPGRRLGSRPVDAGGATRVGLSTFSGSNPRDPRRAGAGQGQAGNGSLMRCIPTALFADKAALVEESALVSAVTHDDARCVLACAAYNTIVAALVDGVLPADAVEAGLAVLSEDTVELIVATFTGDDGEVVGTLTKENLLEALPQVQSAISKGKAVRVGDLAELGPDEAPGGKAAIPLHASGYVLESLTLGIAAVLDTDRTTEDLLVDVVSVGRDTDTNGAVAGGLLGARDGVEGIPALWRSKLQFGQEFTEIVNSLVK</sequence>
<evidence type="ECO:0000256" key="11">
    <source>
        <dbReference type="ARBA" id="ARBA00049015"/>
    </source>
</evidence>
<dbReference type="eggNOG" id="ENOG502QUER">
    <property type="taxonomic scope" value="Eukaryota"/>
</dbReference>
<dbReference type="VEuPathDB" id="FungiDB:F503_05931"/>
<dbReference type="OMA" id="PQPRWID"/>
<evidence type="ECO:0000256" key="2">
    <source>
        <dbReference type="ARBA" id="ARBA00012255"/>
    </source>
</evidence>
<evidence type="ECO:0000256" key="5">
    <source>
        <dbReference type="ARBA" id="ARBA00042398"/>
    </source>
</evidence>
<evidence type="ECO:0000256" key="9">
    <source>
        <dbReference type="ARBA" id="ARBA00043187"/>
    </source>
</evidence>
<name>S3CFE0_OPHP1</name>
<dbReference type="HOGENOM" id="CLU_024566_8_0_1"/>
<evidence type="ECO:0000256" key="8">
    <source>
        <dbReference type="ARBA" id="ARBA00042850"/>
    </source>
</evidence>
<keyword evidence="12" id="KW-0460">Magnesium</keyword>
<comment type="similarity">
    <text evidence="1">Belongs to the ADP-ribosylglycohydrolase family.</text>
</comment>
<feature type="binding site" evidence="12">
    <location>
        <position position="325"/>
    </location>
    <ligand>
        <name>Mg(2+)</name>
        <dbReference type="ChEBI" id="CHEBI:18420"/>
        <label>1</label>
    </ligand>
</feature>
<evidence type="ECO:0000256" key="4">
    <source>
        <dbReference type="ARBA" id="ARBA00041057"/>
    </source>
</evidence>
<keyword evidence="12" id="KW-0479">Metal-binding</keyword>
<feature type="binding site" evidence="12">
    <location>
        <position position="60"/>
    </location>
    <ligand>
        <name>Mg(2+)</name>
        <dbReference type="ChEBI" id="CHEBI:18420"/>
        <label>1</label>
    </ligand>
</feature>
<dbReference type="Proteomes" id="UP000016923">
    <property type="component" value="Unassembled WGS sequence"/>
</dbReference>
<accession>S3CFE0</accession>
<evidence type="ECO:0000256" key="7">
    <source>
        <dbReference type="ARBA" id="ARBA00042722"/>
    </source>
</evidence>
<dbReference type="InterPro" id="IPR005502">
    <property type="entry name" value="Ribosyl_crysJ1"/>
</dbReference>
<feature type="region of interest" description="Disordered" evidence="13">
    <location>
        <begin position="121"/>
        <end position="152"/>
    </location>
</feature>
<evidence type="ECO:0000256" key="10">
    <source>
        <dbReference type="ARBA" id="ARBA00043193"/>
    </source>
</evidence>
<feature type="binding site" evidence="12">
    <location>
        <position position="58"/>
    </location>
    <ligand>
        <name>Mg(2+)</name>
        <dbReference type="ChEBI" id="CHEBI:18420"/>
        <label>1</label>
    </ligand>
</feature>
<keyword evidence="15" id="KW-1185">Reference proteome</keyword>
<dbReference type="AlphaFoldDB" id="S3CFE0"/>
<evidence type="ECO:0000256" key="6">
    <source>
        <dbReference type="ARBA" id="ARBA00042471"/>
    </source>
</evidence>
<dbReference type="OrthoDB" id="2021138at2759"/>
<gene>
    <name evidence="14" type="ORF">F503_05931</name>
</gene>
<dbReference type="PANTHER" id="PTHR16222">
    <property type="entry name" value="ADP-RIBOSYLGLYCOHYDROLASE"/>
    <property type="match status" value="1"/>
</dbReference>
<evidence type="ECO:0000256" key="12">
    <source>
        <dbReference type="PIRSR" id="PIRSR605502-1"/>
    </source>
</evidence>
<evidence type="ECO:0000256" key="13">
    <source>
        <dbReference type="SAM" id="MobiDB-lite"/>
    </source>
</evidence>